<keyword evidence="3" id="KW-1185">Reference proteome</keyword>
<sequence>MAPPIAVIRLGEVPQGRGSAGSGGEHRTEGDQSGGCGQRERTAAASTAASPATAGAPQTSRPVAVPPPGPQRVPAAGHEGAVGLLLMVVECGSAAVRSVLSSTTAEEGAEETPGPGATYRKTTVTGDLRCRKVDTAIDGTGDAPHRVAAGT</sequence>
<evidence type="ECO:0000256" key="1">
    <source>
        <dbReference type="SAM" id="MobiDB-lite"/>
    </source>
</evidence>
<comment type="caution">
    <text evidence="2">The sequence shown here is derived from an EMBL/GenBank/DDBJ whole genome shotgun (WGS) entry which is preliminary data.</text>
</comment>
<name>A0A542SYG1_9ACTN</name>
<evidence type="ECO:0000313" key="3">
    <source>
        <dbReference type="Proteomes" id="UP000318103"/>
    </source>
</evidence>
<organism evidence="2 3">
    <name type="scientific">Streptomyces puniciscabiei</name>
    <dbReference type="NCBI Taxonomy" id="164348"/>
    <lineage>
        <taxon>Bacteria</taxon>
        <taxon>Bacillati</taxon>
        <taxon>Actinomycetota</taxon>
        <taxon>Actinomycetes</taxon>
        <taxon>Kitasatosporales</taxon>
        <taxon>Streptomycetaceae</taxon>
        <taxon>Streptomyces</taxon>
    </lineage>
</organism>
<feature type="region of interest" description="Disordered" evidence="1">
    <location>
        <begin position="1"/>
        <end position="76"/>
    </location>
</feature>
<evidence type="ECO:0000313" key="2">
    <source>
        <dbReference type="EMBL" id="TQK79612.1"/>
    </source>
</evidence>
<dbReference type="AlphaFoldDB" id="A0A542SYG1"/>
<protein>
    <submittedName>
        <fullName evidence="2">Uncharacterized protein</fullName>
    </submittedName>
</protein>
<feature type="region of interest" description="Disordered" evidence="1">
    <location>
        <begin position="101"/>
        <end position="123"/>
    </location>
</feature>
<reference evidence="2 3" key="1">
    <citation type="submission" date="2019-06" db="EMBL/GenBank/DDBJ databases">
        <title>Sequencing the genomes of 1000 actinobacteria strains.</title>
        <authorList>
            <person name="Klenk H.-P."/>
        </authorList>
    </citation>
    <scope>NUCLEOTIDE SEQUENCE [LARGE SCALE GENOMIC DNA]</scope>
    <source>
        <strain evidence="2 3">DSM 41929</strain>
    </source>
</reference>
<feature type="compositionally biased region" description="Low complexity" evidence="1">
    <location>
        <begin position="43"/>
        <end position="60"/>
    </location>
</feature>
<accession>A0A542SYG1</accession>
<proteinExistence type="predicted"/>
<dbReference type="Proteomes" id="UP000318103">
    <property type="component" value="Unassembled WGS sequence"/>
</dbReference>
<gene>
    <name evidence="2" type="ORF">FB563_7951</name>
</gene>
<dbReference type="EMBL" id="VFNX01000005">
    <property type="protein sequence ID" value="TQK79612.1"/>
    <property type="molecule type" value="Genomic_DNA"/>
</dbReference>
<feature type="compositionally biased region" description="Low complexity" evidence="1">
    <location>
        <begin position="103"/>
        <end position="118"/>
    </location>
</feature>